<dbReference type="Pfam" id="PF08281">
    <property type="entry name" value="Sigma70_r4_2"/>
    <property type="match status" value="1"/>
</dbReference>
<dbReference type="InterPro" id="IPR036388">
    <property type="entry name" value="WH-like_DNA-bd_sf"/>
</dbReference>
<name>A0A446CKH2_9BURK</name>
<dbReference type="Proteomes" id="UP000289465">
    <property type="component" value="Unassembled WGS sequence"/>
</dbReference>
<sequence>MVARYYRELLNFCLRALRDRDAAADVVQESYARFLAVEQSQAVAEPRALLFQTARNVMVDQYRRAQVRGNESLDLLDEADLPTAPAADAPESAAASAQAVAAYLATIEALPPRCREAFILHVFDDLPYAQIAARMGTSVSMIEKHIARGRLACRACERQLQGQALVGGQS</sequence>
<keyword evidence="3" id="KW-0731">Sigma factor</keyword>
<evidence type="ECO:0000313" key="10">
    <source>
        <dbReference type="Proteomes" id="UP001456224"/>
    </source>
</evidence>
<evidence type="ECO:0000256" key="2">
    <source>
        <dbReference type="ARBA" id="ARBA00023015"/>
    </source>
</evidence>
<feature type="domain" description="RNA polymerase sigma-70 region 2" evidence="5">
    <location>
        <begin position="1"/>
        <end position="66"/>
    </location>
</feature>
<evidence type="ECO:0000259" key="5">
    <source>
        <dbReference type="Pfam" id="PF04542"/>
    </source>
</evidence>
<dbReference type="OrthoDB" id="9783733at2"/>
<dbReference type="EMBL" id="CP148753">
    <property type="protein sequence ID" value="WXR73319.1"/>
    <property type="molecule type" value="Genomic_DNA"/>
</dbReference>
<dbReference type="PANTHER" id="PTHR43133">
    <property type="entry name" value="RNA POLYMERASE ECF-TYPE SIGMA FACTO"/>
    <property type="match status" value="1"/>
</dbReference>
<evidence type="ECO:0000313" key="9">
    <source>
        <dbReference type="Proteomes" id="UP000289465"/>
    </source>
</evidence>
<proteinExistence type="inferred from homology"/>
<evidence type="ECO:0000256" key="1">
    <source>
        <dbReference type="ARBA" id="ARBA00010641"/>
    </source>
</evidence>
<dbReference type="EMBL" id="UFQC01000014">
    <property type="protein sequence ID" value="SSW68263.1"/>
    <property type="molecule type" value="Genomic_DNA"/>
</dbReference>
<dbReference type="GO" id="GO:0003677">
    <property type="term" value="F:DNA binding"/>
    <property type="evidence" value="ECO:0007669"/>
    <property type="project" value="InterPro"/>
</dbReference>
<evidence type="ECO:0000256" key="4">
    <source>
        <dbReference type="ARBA" id="ARBA00023163"/>
    </source>
</evidence>
<dbReference type="SUPFAM" id="SSF88946">
    <property type="entry name" value="Sigma2 domain of RNA polymerase sigma factors"/>
    <property type="match status" value="1"/>
</dbReference>
<keyword evidence="10" id="KW-1185">Reference proteome</keyword>
<gene>
    <name evidence="7" type="primary">fecI_22</name>
    <name evidence="7" type="ORF">AVE30378_02999</name>
    <name evidence="8" type="ORF">WHX56_27420</name>
</gene>
<dbReference type="InterPro" id="IPR039425">
    <property type="entry name" value="RNA_pol_sigma-70-like"/>
</dbReference>
<evidence type="ECO:0000313" key="8">
    <source>
        <dbReference type="EMBL" id="WXR73319.1"/>
    </source>
</evidence>
<dbReference type="SUPFAM" id="SSF88659">
    <property type="entry name" value="Sigma3 and sigma4 domains of RNA polymerase sigma factors"/>
    <property type="match status" value="1"/>
</dbReference>
<dbReference type="GO" id="GO:0006352">
    <property type="term" value="P:DNA-templated transcription initiation"/>
    <property type="evidence" value="ECO:0007669"/>
    <property type="project" value="InterPro"/>
</dbReference>
<feature type="domain" description="RNA polymerase sigma factor 70 region 4 type 2" evidence="6">
    <location>
        <begin position="103"/>
        <end position="153"/>
    </location>
</feature>
<dbReference type="GO" id="GO:0016987">
    <property type="term" value="F:sigma factor activity"/>
    <property type="evidence" value="ECO:0007669"/>
    <property type="project" value="UniProtKB-KW"/>
</dbReference>
<dbReference type="Pfam" id="PF04542">
    <property type="entry name" value="Sigma70_r2"/>
    <property type="match status" value="1"/>
</dbReference>
<evidence type="ECO:0000313" key="7">
    <source>
        <dbReference type="EMBL" id="SSW68263.1"/>
    </source>
</evidence>
<accession>A0A446CKH2</accession>
<dbReference type="InterPro" id="IPR013324">
    <property type="entry name" value="RNA_pol_sigma_r3/r4-like"/>
</dbReference>
<keyword evidence="2" id="KW-0805">Transcription regulation</keyword>
<dbReference type="PANTHER" id="PTHR43133:SF63">
    <property type="entry name" value="RNA POLYMERASE SIGMA FACTOR FECI-RELATED"/>
    <property type="match status" value="1"/>
</dbReference>
<reference evidence="8 10" key="2">
    <citation type="submission" date="2024-03" db="EMBL/GenBank/DDBJ databases">
        <title>Reference genomes for the five species model microbial community.</title>
        <authorList>
            <person name="Padfield D."/>
        </authorList>
    </citation>
    <scope>NUCLEOTIDE SEQUENCE [LARGE SCALE GENOMIC DNA]</scope>
    <source>
        <strain evidence="8 10">AB1</strain>
    </source>
</reference>
<protein>
    <submittedName>
        <fullName evidence="7">Putative RNA polymerase sigma factor FecI</fullName>
    </submittedName>
    <submittedName>
        <fullName evidence="8">Sigma-70 family RNA polymerase sigma factor</fullName>
    </submittedName>
</protein>
<dbReference type="InterPro" id="IPR014284">
    <property type="entry name" value="RNA_pol_sigma-70_dom"/>
</dbReference>
<reference evidence="7 9" key="1">
    <citation type="submission" date="2018-07" db="EMBL/GenBank/DDBJ databases">
        <authorList>
            <person name="Peeters C."/>
        </authorList>
    </citation>
    <scope>NUCLEOTIDE SEQUENCE [LARGE SCALE GENOMIC DNA]</scope>
    <source>
        <strain evidence="7 9">LMG 30378</strain>
    </source>
</reference>
<dbReference type="RefSeq" id="WP_129241693.1">
    <property type="nucleotide sequence ID" value="NZ_CP148753.1"/>
</dbReference>
<keyword evidence="4" id="KW-0804">Transcription</keyword>
<dbReference type="InterPro" id="IPR013249">
    <property type="entry name" value="RNA_pol_sigma70_r4_t2"/>
</dbReference>
<dbReference type="AlphaFoldDB" id="A0A446CKH2"/>
<dbReference type="Gene3D" id="1.10.1740.10">
    <property type="match status" value="1"/>
</dbReference>
<dbReference type="Proteomes" id="UP001456224">
    <property type="component" value="Chromosome"/>
</dbReference>
<organism evidence="7 9">
    <name type="scientific">Achromobacter veterisilvae</name>
    <dbReference type="NCBI Taxonomy" id="2069367"/>
    <lineage>
        <taxon>Bacteria</taxon>
        <taxon>Pseudomonadati</taxon>
        <taxon>Pseudomonadota</taxon>
        <taxon>Betaproteobacteria</taxon>
        <taxon>Burkholderiales</taxon>
        <taxon>Alcaligenaceae</taxon>
        <taxon>Achromobacter</taxon>
    </lineage>
</organism>
<dbReference type="NCBIfam" id="TIGR02937">
    <property type="entry name" value="sigma70-ECF"/>
    <property type="match status" value="1"/>
</dbReference>
<dbReference type="Gene3D" id="1.10.10.10">
    <property type="entry name" value="Winged helix-like DNA-binding domain superfamily/Winged helix DNA-binding domain"/>
    <property type="match status" value="1"/>
</dbReference>
<evidence type="ECO:0000259" key="6">
    <source>
        <dbReference type="Pfam" id="PF08281"/>
    </source>
</evidence>
<dbReference type="InterPro" id="IPR007627">
    <property type="entry name" value="RNA_pol_sigma70_r2"/>
</dbReference>
<comment type="similarity">
    <text evidence="1">Belongs to the sigma-70 factor family. ECF subfamily.</text>
</comment>
<evidence type="ECO:0000256" key="3">
    <source>
        <dbReference type="ARBA" id="ARBA00023082"/>
    </source>
</evidence>
<dbReference type="InterPro" id="IPR013325">
    <property type="entry name" value="RNA_pol_sigma_r2"/>
</dbReference>